<dbReference type="Proteomes" id="UP000294901">
    <property type="component" value="Unassembled WGS sequence"/>
</dbReference>
<proteinExistence type="predicted"/>
<dbReference type="AlphaFoldDB" id="A0A4R6JAR9"/>
<reference evidence="2 3" key="1">
    <citation type="submission" date="2019-03" db="EMBL/GenBank/DDBJ databases">
        <title>Sequencing the genomes of 1000 actinobacteria strains.</title>
        <authorList>
            <person name="Klenk H.-P."/>
        </authorList>
    </citation>
    <scope>NUCLEOTIDE SEQUENCE [LARGE SCALE GENOMIC DNA]</scope>
    <source>
        <strain evidence="2 3">DSM 43805</strain>
    </source>
</reference>
<feature type="transmembrane region" description="Helical" evidence="1">
    <location>
        <begin position="23"/>
        <end position="47"/>
    </location>
</feature>
<accession>A0A4R6JAR9</accession>
<comment type="caution">
    <text evidence="2">The sequence shown here is derived from an EMBL/GenBank/DDBJ whole genome shotgun (WGS) entry which is preliminary data.</text>
</comment>
<dbReference type="OrthoDB" id="3627672at2"/>
<feature type="transmembrane region" description="Helical" evidence="1">
    <location>
        <begin position="94"/>
        <end position="123"/>
    </location>
</feature>
<keyword evidence="1" id="KW-0812">Transmembrane</keyword>
<protein>
    <submittedName>
        <fullName evidence="2">Uncharacterized protein</fullName>
    </submittedName>
</protein>
<sequence length="260" mass="27807">MNMLPYASAWPPEWTGRRRSRRLLFGVFYLGALAALSATAAGWQLLYDDAGQALFFAGLAVFLGHLAGLCVSAYRSGQRRADTAGVRRTAAGLIFPYAPGATYLVTATLAMTTLAAGGYAIVAGLRGDWLVAGLFGVVALPLLAYLVVVLRLVPAELVIGPDGVHHRGLTFTHFIPWIALTSARPAWDGGPVIAVGYVGSADTRSRDYLGRPMSAPEMVNGRWLAADPGLALTALQHYIAHPEHRWELTTDAALPRITAR</sequence>
<dbReference type="RefSeq" id="WP_133878727.1">
    <property type="nucleotide sequence ID" value="NZ_BOMD01000091.1"/>
</dbReference>
<feature type="transmembrane region" description="Helical" evidence="1">
    <location>
        <begin position="129"/>
        <end position="150"/>
    </location>
</feature>
<keyword evidence="1" id="KW-1133">Transmembrane helix</keyword>
<evidence type="ECO:0000313" key="3">
    <source>
        <dbReference type="Proteomes" id="UP000294901"/>
    </source>
</evidence>
<organism evidence="2 3">
    <name type="scientific">Paractinoplanes brasiliensis</name>
    <dbReference type="NCBI Taxonomy" id="52695"/>
    <lineage>
        <taxon>Bacteria</taxon>
        <taxon>Bacillati</taxon>
        <taxon>Actinomycetota</taxon>
        <taxon>Actinomycetes</taxon>
        <taxon>Micromonosporales</taxon>
        <taxon>Micromonosporaceae</taxon>
        <taxon>Paractinoplanes</taxon>
    </lineage>
</organism>
<dbReference type="EMBL" id="SNWR01000002">
    <property type="protein sequence ID" value="TDO32800.1"/>
    <property type="molecule type" value="Genomic_DNA"/>
</dbReference>
<evidence type="ECO:0000256" key="1">
    <source>
        <dbReference type="SAM" id="Phobius"/>
    </source>
</evidence>
<name>A0A4R6JAR9_9ACTN</name>
<feature type="transmembrane region" description="Helical" evidence="1">
    <location>
        <begin position="53"/>
        <end position="74"/>
    </location>
</feature>
<keyword evidence="1" id="KW-0472">Membrane</keyword>
<gene>
    <name evidence="2" type="ORF">C8E87_8272</name>
</gene>
<keyword evidence="3" id="KW-1185">Reference proteome</keyword>
<evidence type="ECO:0000313" key="2">
    <source>
        <dbReference type="EMBL" id="TDO32800.1"/>
    </source>
</evidence>